<proteinExistence type="predicted"/>
<accession>A0ACC0DIQ6</accession>
<evidence type="ECO:0000313" key="1">
    <source>
        <dbReference type="EMBL" id="KAI6092468.1"/>
    </source>
</evidence>
<keyword evidence="2" id="KW-1185">Reference proteome</keyword>
<gene>
    <name evidence="1" type="ORF">F4821DRAFT_253918</name>
</gene>
<evidence type="ECO:0000313" key="2">
    <source>
        <dbReference type="Proteomes" id="UP001497680"/>
    </source>
</evidence>
<name>A0ACC0DIQ6_9PEZI</name>
<protein>
    <submittedName>
        <fullName evidence="1">Uncharacterized protein</fullName>
    </submittedName>
</protein>
<organism evidence="1 2">
    <name type="scientific">Hypoxylon rubiginosum</name>
    <dbReference type="NCBI Taxonomy" id="110542"/>
    <lineage>
        <taxon>Eukaryota</taxon>
        <taxon>Fungi</taxon>
        <taxon>Dikarya</taxon>
        <taxon>Ascomycota</taxon>
        <taxon>Pezizomycotina</taxon>
        <taxon>Sordariomycetes</taxon>
        <taxon>Xylariomycetidae</taxon>
        <taxon>Xylariales</taxon>
        <taxon>Hypoxylaceae</taxon>
        <taxon>Hypoxylon</taxon>
    </lineage>
</organism>
<dbReference type="EMBL" id="MU394283">
    <property type="protein sequence ID" value="KAI6092468.1"/>
    <property type="molecule type" value="Genomic_DNA"/>
</dbReference>
<comment type="caution">
    <text evidence="1">The sequence shown here is derived from an EMBL/GenBank/DDBJ whole genome shotgun (WGS) entry which is preliminary data.</text>
</comment>
<reference evidence="1 2" key="1">
    <citation type="journal article" date="2022" name="New Phytol.">
        <title>Ecological generalism drives hyperdiversity of secondary metabolite gene clusters in xylarialean endophytes.</title>
        <authorList>
            <person name="Franco M.E.E."/>
            <person name="Wisecaver J.H."/>
            <person name="Arnold A.E."/>
            <person name="Ju Y.M."/>
            <person name="Slot J.C."/>
            <person name="Ahrendt S."/>
            <person name="Moore L.P."/>
            <person name="Eastman K.E."/>
            <person name="Scott K."/>
            <person name="Konkel Z."/>
            <person name="Mondo S.J."/>
            <person name="Kuo A."/>
            <person name="Hayes R.D."/>
            <person name="Haridas S."/>
            <person name="Andreopoulos B."/>
            <person name="Riley R."/>
            <person name="LaButti K."/>
            <person name="Pangilinan J."/>
            <person name="Lipzen A."/>
            <person name="Amirebrahimi M."/>
            <person name="Yan J."/>
            <person name="Adam C."/>
            <person name="Keymanesh K."/>
            <person name="Ng V."/>
            <person name="Louie K."/>
            <person name="Northen T."/>
            <person name="Drula E."/>
            <person name="Henrissat B."/>
            <person name="Hsieh H.M."/>
            <person name="Youens-Clark K."/>
            <person name="Lutzoni F."/>
            <person name="Miadlikowska J."/>
            <person name="Eastwood D.C."/>
            <person name="Hamelin R.C."/>
            <person name="Grigoriev I.V."/>
            <person name="U'Ren J.M."/>
        </authorList>
    </citation>
    <scope>NUCLEOTIDE SEQUENCE [LARGE SCALE GENOMIC DNA]</scope>
    <source>
        <strain evidence="1 2">ER1909</strain>
    </source>
</reference>
<sequence length="206" mass="24037">MDFLPPVPQLQGEFNFMQWRRAIVQHSDYYGLKPYFDGTAIEPPHEALEYEVLKDEFERGILTWESLQREVLVQAAEELSPPLVPYILPGVVEDLQNPYSVPRPHYVEAIKEWINDVEEAGTLEDVTEPQHPTEGPEHPDHVPRPYYHQALKEWMENLEEVGTLEDPEEHQQTDRVPLRTISRTARSLPELIEVPRPHVYRKAPSF</sequence>
<dbReference type="Proteomes" id="UP001497680">
    <property type="component" value="Unassembled WGS sequence"/>
</dbReference>